<proteinExistence type="predicted"/>
<evidence type="ECO:0000313" key="2">
    <source>
        <dbReference type="EMBL" id="KAG6767482.1"/>
    </source>
</evidence>
<dbReference type="OrthoDB" id="851583at2759"/>
<protein>
    <recommendedName>
        <fullName evidence="4">CCHC-type domain-containing protein</fullName>
    </recommendedName>
</protein>
<keyword evidence="3" id="KW-1185">Reference proteome</keyword>
<evidence type="ECO:0000256" key="1">
    <source>
        <dbReference type="SAM" id="MobiDB-lite"/>
    </source>
</evidence>
<name>A0A8X8CV55_POPTO</name>
<dbReference type="PANTHER" id="PTHR47481">
    <property type="match status" value="1"/>
</dbReference>
<dbReference type="PANTHER" id="PTHR47481:SF22">
    <property type="entry name" value="RETROTRANSPOSON GAG DOMAIN-CONTAINING PROTEIN"/>
    <property type="match status" value="1"/>
</dbReference>
<dbReference type="AlphaFoldDB" id="A0A8X8CV55"/>
<organism evidence="2 3">
    <name type="scientific">Populus tomentosa</name>
    <name type="common">Chinese white poplar</name>
    <dbReference type="NCBI Taxonomy" id="118781"/>
    <lineage>
        <taxon>Eukaryota</taxon>
        <taxon>Viridiplantae</taxon>
        <taxon>Streptophyta</taxon>
        <taxon>Embryophyta</taxon>
        <taxon>Tracheophyta</taxon>
        <taxon>Spermatophyta</taxon>
        <taxon>Magnoliopsida</taxon>
        <taxon>eudicotyledons</taxon>
        <taxon>Gunneridae</taxon>
        <taxon>Pentapetalae</taxon>
        <taxon>rosids</taxon>
        <taxon>fabids</taxon>
        <taxon>Malpighiales</taxon>
        <taxon>Salicaceae</taxon>
        <taxon>Saliceae</taxon>
        <taxon>Populus</taxon>
    </lineage>
</organism>
<dbReference type="Proteomes" id="UP000886885">
    <property type="component" value="Chromosome 7D"/>
</dbReference>
<accession>A0A8X8CV55</accession>
<reference evidence="2" key="1">
    <citation type="journal article" date="2020" name="bioRxiv">
        <title>Hybrid origin of Populus tomentosa Carr. identified through genome sequencing and phylogenomic analysis.</title>
        <authorList>
            <person name="An X."/>
            <person name="Gao K."/>
            <person name="Chen Z."/>
            <person name="Li J."/>
            <person name="Yang X."/>
            <person name="Yang X."/>
            <person name="Zhou J."/>
            <person name="Guo T."/>
            <person name="Zhao T."/>
            <person name="Huang S."/>
            <person name="Miao D."/>
            <person name="Khan W.U."/>
            <person name="Rao P."/>
            <person name="Ye M."/>
            <person name="Lei B."/>
            <person name="Liao W."/>
            <person name="Wang J."/>
            <person name="Ji L."/>
            <person name="Li Y."/>
            <person name="Guo B."/>
            <person name="Mustafa N.S."/>
            <person name="Li S."/>
            <person name="Yun Q."/>
            <person name="Keller S.R."/>
            <person name="Mao J."/>
            <person name="Zhang R."/>
            <person name="Strauss S.H."/>
        </authorList>
    </citation>
    <scope>NUCLEOTIDE SEQUENCE</scope>
    <source>
        <strain evidence="2">GM15</strain>
        <tissue evidence="2">Leaf</tissue>
    </source>
</reference>
<dbReference type="EMBL" id="JAAWWB010000014">
    <property type="protein sequence ID" value="KAG6767482.1"/>
    <property type="molecule type" value="Genomic_DNA"/>
</dbReference>
<feature type="region of interest" description="Disordered" evidence="1">
    <location>
        <begin position="307"/>
        <end position="334"/>
    </location>
</feature>
<dbReference type="Pfam" id="PF14223">
    <property type="entry name" value="Retrotran_gag_2"/>
    <property type="match status" value="1"/>
</dbReference>
<comment type="caution">
    <text evidence="2">The sequence shown here is derived from an EMBL/GenBank/DDBJ whole genome shotgun (WGS) entry which is preliminary data.</text>
</comment>
<evidence type="ECO:0008006" key="4">
    <source>
        <dbReference type="Google" id="ProtNLM"/>
    </source>
</evidence>
<sequence>MSDFPNTTLVTINVTAQAPVKLNSSNYLSWRLQFQTLFIGYDLQGYIDGTKPCPTRYHTTSTDNPNTQALNPEYHTWIRQDQLILNAIIGSITPTIIPFIARATTAREAWNILAATYATPSRGRIKQVKANLKSLTKGTLSITDFLQSVKARADELAVLGAPVDNEDLTDKILEELGDDYKELVRAVQARDNAISFDELHEKLLMFEASLQAAHKGINFSPTAHLSSRTQSRYPFNNVGRSTSNNSGGHWRPSTYSHHRYIGQGSNTHGTTNNSRSQPRPYLGYCQICSIQGHTAKKCPSFRLVPLHSHPNSSPPPWQPQANLAETSSQTSSPWLLDSGASHHITADLQNLAHHLPYTGTDDVMIGDGLIDGGNSRKG</sequence>
<gene>
    <name evidence="2" type="ORF">POTOM_028687</name>
</gene>
<evidence type="ECO:0000313" key="3">
    <source>
        <dbReference type="Proteomes" id="UP000886885"/>
    </source>
</evidence>
<feature type="compositionally biased region" description="Polar residues" evidence="1">
    <location>
        <begin position="321"/>
        <end position="333"/>
    </location>
</feature>